<evidence type="ECO:0000313" key="9">
    <source>
        <dbReference type="EMBL" id="NGM12459.1"/>
    </source>
</evidence>
<feature type="domain" description="Chorismate-utilising enzyme C-terminal" evidence="7">
    <location>
        <begin position="459"/>
        <end position="713"/>
    </location>
</feature>
<feature type="compositionally biased region" description="Basic and acidic residues" evidence="5">
    <location>
        <begin position="444"/>
        <end position="453"/>
    </location>
</feature>
<dbReference type="InterPro" id="IPR019999">
    <property type="entry name" value="Anth_synth_I-like"/>
</dbReference>
<feature type="region of interest" description="Disordered" evidence="5">
    <location>
        <begin position="716"/>
        <end position="744"/>
    </location>
</feature>
<dbReference type="InterPro" id="IPR029062">
    <property type="entry name" value="Class_I_gatase-like"/>
</dbReference>
<evidence type="ECO:0000256" key="2">
    <source>
        <dbReference type="ARBA" id="ARBA00013139"/>
    </source>
</evidence>
<feature type="region of interest" description="Disordered" evidence="5">
    <location>
        <begin position="414"/>
        <end position="453"/>
    </location>
</feature>
<dbReference type="NCBIfam" id="TIGR00566">
    <property type="entry name" value="trpG_papA"/>
    <property type="match status" value="1"/>
</dbReference>
<dbReference type="Proteomes" id="UP000478148">
    <property type="component" value="Unassembled WGS sequence"/>
</dbReference>
<proteinExistence type="inferred from homology"/>
<dbReference type="Pfam" id="PF00425">
    <property type="entry name" value="Chorismate_bind"/>
    <property type="match status" value="1"/>
</dbReference>
<dbReference type="PRINTS" id="PR00096">
    <property type="entry name" value="GATASE"/>
</dbReference>
<evidence type="ECO:0000256" key="1">
    <source>
        <dbReference type="ARBA" id="ARBA00005970"/>
    </source>
</evidence>
<name>A0A6M1KWW6_9ACTN</name>
<feature type="domain" description="Anthranilate synthase component I N-terminal" evidence="8">
    <location>
        <begin position="242"/>
        <end position="385"/>
    </location>
</feature>
<keyword evidence="4" id="KW-0315">Glutamine amidotransferase</keyword>
<dbReference type="EC" id="2.6.1.85" evidence="2"/>
<dbReference type="InterPro" id="IPR006805">
    <property type="entry name" value="Anth_synth_I_N"/>
</dbReference>
<dbReference type="GO" id="GO:0005737">
    <property type="term" value="C:cytoplasm"/>
    <property type="evidence" value="ECO:0007669"/>
    <property type="project" value="TreeGrafter"/>
</dbReference>
<keyword evidence="10" id="KW-1185">Reference proteome</keyword>
<sequence length="744" mass="80923">MRTLLIDNYDSYTFNLYQLIAQTYGVEPQVLRNDSPQLTSEFARQFDAVIISPGPGRPQVPEDIGRCLDVIRHSGRPVLGVCLGHQALGHLCGAAVGPAPEPRHGHLSQVRHDGGLFTGLPQNFVAVRYHSLCVAEPLPAELVADAWAEDGVVMGLRHRSRPWFGVQFHPESVSTEHGSRLLLNFRSLVGGDATNGSRPVGGAGLGAASSDTAVRAGGWLLRHRRLPGVAPRNAPPQQPATVDPEWVFQRIAGDRPYAFWLDSSRVVPGVSRFSFLGHPGGPDGEVLRYVSTTGTVEVLDPTGVRIGVEPGDIFTVLQRRLDERRLADRGEFPFDLPSGYVGYFGYEVKADCGAPNRHESETPDAVWMAATRMVAVDHQTGEVWLLALCRATDAQIAAADGWLDSTTALLCTGPVGHHPVDDRDRRTRRPEEPGPVRPTGGRAEPGRTSDPERWLSRGRESYLADIRTCLDLLRAGESYEICLTNELQAPYDGCGIELYLRQRRHNPAPYAAYLRLGETQILCSSPERFLKIDPSGVVEAKPIKGTAPRAADPAQDHALRAELRDSPKTRAENLMIVDLLRNDLGQVCEVGSVHVPSFMVVESYATVHQLVSTVRGRRLRSVSPTRIVRACFPGGSMTGAPKPRTMRLLGEIEDRARGVYSGALGFFGLTGGADLNIVIRTAVLHRGILRVGAGGAIVLDSDPDAEYDEMRLKLSAPLPGWTGEQRPGGKRSPASQRLAGSRPS</sequence>
<dbReference type="SUPFAM" id="SSF52317">
    <property type="entry name" value="Class I glutamine amidotransferase-like"/>
    <property type="match status" value="1"/>
</dbReference>
<dbReference type="SUPFAM" id="SSF56322">
    <property type="entry name" value="ADC synthase"/>
    <property type="match status" value="1"/>
</dbReference>
<dbReference type="InterPro" id="IPR006221">
    <property type="entry name" value="TrpG/PapA_dom"/>
</dbReference>
<feature type="compositionally biased region" description="Basic and acidic residues" evidence="5">
    <location>
        <begin position="418"/>
        <end position="434"/>
    </location>
</feature>
<evidence type="ECO:0000259" key="7">
    <source>
        <dbReference type="Pfam" id="PF00425"/>
    </source>
</evidence>
<accession>A0A6M1KWW6</accession>
<comment type="caution">
    <text evidence="9">The sequence shown here is derived from an EMBL/GenBank/DDBJ whole genome shotgun (WGS) entry which is preliminary data.</text>
</comment>
<reference evidence="9 10" key="1">
    <citation type="submission" date="2020-02" db="EMBL/GenBank/DDBJ databases">
        <title>Draft Genome Sequence of Verrucosispora sp. Strain CWR15, Isolated from Gulf of Mexico Sponge.</title>
        <authorList>
            <person name="Kennedy S.J."/>
            <person name="Cella E."/>
            <person name="Azarian T."/>
            <person name="Baker B.J."/>
            <person name="Shaw L.N."/>
        </authorList>
    </citation>
    <scope>NUCLEOTIDE SEQUENCE [LARGE SCALE GENOMIC DNA]</scope>
    <source>
        <strain evidence="9 10">CWR15</strain>
    </source>
</reference>
<dbReference type="Gene3D" id="3.60.120.10">
    <property type="entry name" value="Anthranilate synthase"/>
    <property type="match status" value="1"/>
</dbReference>
<dbReference type="GO" id="GO:0008153">
    <property type="term" value="P:4-aminobenzoate biosynthetic process"/>
    <property type="evidence" value="ECO:0007669"/>
    <property type="project" value="TreeGrafter"/>
</dbReference>
<evidence type="ECO:0000313" key="10">
    <source>
        <dbReference type="Proteomes" id="UP000478148"/>
    </source>
</evidence>
<dbReference type="AlphaFoldDB" id="A0A6M1KWW6"/>
<dbReference type="PANTHER" id="PTHR11236:SF18">
    <property type="entry name" value="AMINODEOXYCHORISMATE SYNTHASE"/>
    <property type="match status" value="1"/>
</dbReference>
<organism evidence="9 10">
    <name type="scientific">Verrucosispora sioxanthis</name>
    <dbReference type="NCBI Taxonomy" id="2499994"/>
    <lineage>
        <taxon>Bacteria</taxon>
        <taxon>Bacillati</taxon>
        <taxon>Actinomycetota</taxon>
        <taxon>Actinomycetes</taxon>
        <taxon>Micromonosporales</taxon>
        <taxon>Micromonosporaceae</taxon>
        <taxon>Micromonospora</taxon>
    </lineage>
</organism>
<dbReference type="PROSITE" id="PS51273">
    <property type="entry name" value="GATASE_TYPE_1"/>
    <property type="match status" value="1"/>
</dbReference>
<dbReference type="CDD" id="cd01743">
    <property type="entry name" value="GATase1_Anthranilate_Synthase"/>
    <property type="match status" value="1"/>
</dbReference>
<dbReference type="PRINTS" id="PR00097">
    <property type="entry name" value="ANTSNTHASEII"/>
</dbReference>
<dbReference type="PANTHER" id="PTHR11236">
    <property type="entry name" value="AMINOBENZOATE/ANTHRANILATE SYNTHASE"/>
    <property type="match status" value="1"/>
</dbReference>
<dbReference type="GO" id="GO:0046820">
    <property type="term" value="F:4-amino-4-deoxychorismate synthase activity"/>
    <property type="evidence" value="ECO:0007669"/>
    <property type="project" value="UniProtKB-EC"/>
</dbReference>
<evidence type="ECO:0000256" key="5">
    <source>
        <dbReference type="SAM" id="MobiDB-lite"/>
    </source>
</evidence>
<comment type="similarity">
    <text evidence="1">In the C-terminal section; belongs to the anthranilate synthase component I family.</text>
</comment>
<evidence type="ECO:0000259" key="8">
    <source>
        <dbReference type="Pfam" id="PF04715"/>
    </source>
</evidence>
<protein>
    <recommendedName>
        <fullName evidence="2">aminodeoxychorismate synthase</fullName>
        <ecNumber evidence="2">2.6.1.85</ecNumber>
    </recommendedName>
</protein>
<dbReference type="GO" id="GO:0000162">
    <property type="term" value="P:L-tryptophan biosynthetic process"/>
    <property type="evidence" value="ECO:0007669"/>
    <property type="project" value="TreeGrafter"/>
</dbReference>
<dbReference type="Gene3D" id="3.40.50.880">
    <property type="match status" value="1"/>
</dbReference>
<dbReference type="Pfam" id="PF00117">
    <property type="entry name" value="GATase"/>
    <property type="match status" value="1"/>
</dbReference>
<dbReference type="InterPro" id="IPR005801">
    <property type="entry name" value="ADC_synthase"/>
</dbReference>
<dbReference type="InterPro" id="IPR015890">
    <property type="entry name" value="Chorismate_C"/>
</dbReference>
<dbReference type="Pfam" id="PF04715">
    <property type="entry name" value="Anth_synt_I_N"/>
    <property type="match status" value="1"/>
</dbReference>
<evidence type="ECO:0000259" key="6">
    <source>
        <dbReference type="Pfam" id="PF00117"/>
    </source>
</evidence>
<evidence type="ECO:0000256" key="3">
    <source>
        <dbReference type="ARBA" id="ARBA00022679"/>
    </source>
</evidence>
<evidence type="ECO:0000256" key="4">
    <source>
        <dbReference type="ARBA" id="ARBA00022962"/>
    </source>
</evidence>
<dbReference type="InterPro" id="IPR017926">
    <property type="entry name" value="GATASE"/>
</dbReference>
<dbReference type="EMBL" id="SAIY01000002">
    <property type="protein sequence ID" value="NGM12459.1"/>
    <property type="molecule type" value="Genomic_DNA"/>
</dbReference>
<feature type="domain" description="Glutamine amidotransferase" evidence="6">
    <location>
        <begin position="4"/>
        <end position="185"/>
    </location>
</feature>
<keyword evidence="3" id="KW-0808">Transferase</keyword>
<gene>
    <name evidence="9" type="ORF">ENC19_07215</name>
</gene>